<dbReference type="PANTHER" id="PTHR30304:SF0">
    <property type="entry name" value="D-TAGATOSE-1,6-BISPHOSPHATE ALDOLASE SUBUNIT GATY-RELATED"/>
    <property type="match status" value="1"/>
</dbReference>
<feature type="binding site" evidence="9">
    <location>
        <begin position="269"/>
        <end position="272"/>
    </location>
    <ligand>
        <name>dihydroxyacetone phosphate</name>
        <dbReference type="ChEBI" id="CHEBI:57642"/>
    </ligand>
</feature>
<dbReference type="PANTHER" id="PTHR30304">
    <property type="entry name" value="D-TAGATOSE-1,6-BISPHOSPHATE ALDOLASE"/>
    <property type="match status" value="1"/>
</dbReference>
<dbReference type="FunFam" id="3.20.20.70:FF:000043">
    <property type="entry name" value="D-tagatose-1,6-bisphosphate aldolase subunit GatY"/>
    <property type="match status" value="1"/>
</dbReference>
<evidence type="ECO:0000256" key="9">
    <source>
        <dbReference type="PIRSR" id="PIRSR001359-2"/>
    </source>
</evidence>
<feature type="binding site" evidence="10">
    <location>
        <position position="219"/>
    </location>
    <ligand>
        <name>Zn(2+)</name>
        <dbReference type="ChEBI" id="CHEBI:29105"/>
        <label>1</label>
        <note>catalytic</note>
    </ligand>
</feature>
<dbReference type="GO" id="GO:0005975">
    <property type="term" value="P:carbohydrate metabolic process"/>
    <property type="evidence" value="ECO:0007669"/>
    <property type="project" value="InterPro"/>
</dbReference>
<keyword evidence="5" id="KW-0456">Lyase</keyword>
<evidence type="ECO:0000313" key="11">
    <source>
        <dbReference type="EMBL" id="BCU53987.1"/>
    </source>
</evidence>
<dbReference type="GO" id="GO:0009025">
    <property type="term" value="F:tagatose-bisphosphate aldolase activity"/>
    <property type="evidence" value="ECO:0007669"/>
    <property type="project" value="UniProtKB-EC"/>
</dbReference>
<dbReference type="PIRSF" id="PIRSF001359">
    <property type="entry name" value="F_bP_aldolase_II"/>
    <property type="match status" value="1"/>
</dbReference>
<dbReference type="AlphaFoldDB" id="A0AA86ITB2"/>
<dbReference type="InterPro" id="IPR050246">
    <property type="entry name" value="Class_II_FBP_aldolase"/>
</dbReference>
<feature type="binding site" evidence="10">
    <location>
        <position position="247"/>
    </location>
    <ligand>
        <name>Zn(2+)</name>
        <dbReference type="ChEBI" id="CHEBI:29105"/>
        <label>1</label>
        <note>catalytic</note>
    </ligand>
</feature>
<comment type="cofactor">
    <cofactor evidence="10">
        <name>Zn(2+)</name>
        <dbReference type="ChEBI" id="CHEBI:29105"/>
    </cofactor>
    <text evidence="10">Binds 2 Zn(2+) ions per subunit. One is catalytic and the other provides a structural contribution.</text>
</comment>
<comment type="pathway">
    <text evidence="1">Carbohydrate metabolism; D-tagatose 6-phosphate degradation; D-glyceraldehyde 3-phosphate and glycerone phosphate from D-tagatose 6-phosphate: step 2/2.</text>
</comment>
<dbReference type="CDD" id="cd00947">
    <property type="entry name" value="TBP_aldolase_IIB"/>
    <property type="match status" value="1"/>
</dbReference>
<feature type="binding site" evidence="9">
    <location>
        <begin position="248"/>
        <end position="250"/>
    </location>
    <ligand>
        <name>dihydroxyacetone phosphate</name>
        <dbReference type="ChEBI" id="CHEBI:57642"/>
    </ligand>
</feature>
<proteinExistence type="predicted"/>
<feature type="binding site" evidence="10">
    <location>
        <position position="173"/>
    </location>
    <ligand>
        <name>Zn(2+)</name>
        <dbReference type="ChEBI" id="CHEBI:29105"/>
        <label>2</label>
    </ligand>
</feature>
<dbReference type="SUPFAM" id="SSF51569">
    <property type="entry name" value="Aldolase"/>
    <property type="match status" value="1"/>
</dbReference>
<dbReference type="InterPro" id="IPR013785">
    <property type="entry name" value="Aldolase_TIM"/>
</dbReference>
<evidence type="ECO:0000256" key="8">
    <source>
        <dbReference type="PIRSR" id="PIRSR001359-1"/>
    </source>
</evidence>
<dbReference type="NCBIfam" id="TIGR00167">
    <property type="entry name" value="cbbA"/>
    <property type="match status" value="1"/>
</dbReference>
<protein>
    <recommendedName>
        <fullName evidence="2">tagatose-bisphosphate aldolase</fullName>
        <ecNumber evidence="2">4.1.2.40</ecNumber>
    </recommendedName>
    <alternativeName>
        <fullName evidence="7">D-tagatose-bisphosphate aldolase class II</fullName>
    </alternativeName>
    <alternativeName>
        <fullName evidence="6">Tagatose-bisphosphate aldolase</fullName>
    </alternativeName>
</protein>
<evidence type="ECO:0000256" key="10">
    <source>
        <dbReference type="PIRSR" id="PIRSR001359-3"/>
    </source>
</evidence>
<evidence type="ECO:0000256" key="7">
    <source>
        <dbReference type="ARBA" id="ARBA00032933"/>
    </source>
</evidence>
<evidence type="ECO:0000256" key="1">
    <source>
        <dbReference type="ARBA" id="ARBA00005191"/>
    </source>
</evidence>
<keyword evidence="3 10" id="KW-0479">Metal-binding</keyword>
<dbReference type="Gene3D" id="3.20.20.70">
    <property type="entry name" value="Aldolase class I"/>
    <property type="match status" value="1"/>
</dbReference>
<dbReference type="Proteomes" id="UP000682928">
    <property type="component" value="Chromosome"/>
</dbReference>
<dbReference type="EC" id="4.1.2.40" evidence="2"/>
<dbReference type="NCBIfam" id="NF006626">
    <property type="entry name" value="PRK09195.1"/>
    <property type="match status" value="1"/>
</dbReference>
<feature type="active site" description="Proton donor" evidence="8">
    <location>
        <position position="121"/>
    </location>
</feature>
<evidence type="ECO:0000313" key="12">
    <source>
        <dbReference type="Proteomes" id="UP000682928"/>
    </source>
</evidence>
<evidence type="ECO:0000256" key="5">
    <source>
        <dbReference type="ARBA" id="ARBA00023239"/>
    </source>
</evidence>
<gene>
    <name evidence="11" type="primary">gatY</name>
    <name evidence="11" type="ORF">ENKO_05810</name>
</gene>
<dbReference type="EMBL" id="AP024590">
    <property type="protein sequence ID" value="BCU53987.1"/>
    <property type="molecule type" value="Genomic_DNA"/>
</dbReference>
<accession>A0AA86ITB2</accession>
<evidence type="ECO:0000256" key="2">
    <source>
        <dbReference type="ARBA" id="ARBA00012905"/>
    </source>
</evidence>
<dbReference type="NCBIfam" id="NF009374">
    <property type="entry name" value="PRK12737.1"/>
    <property type="match status" value="1"/>
</dbReference>
<dbReference type="InterPro" id="IPR000771">
    <property type="entry name" value="FBA_II"/>
</dbReference>
<sequence>MPKSYFVSKIDPFDQDHKKYFQIPLFYFERNHSKGNGESMFLISTKTMLLKAQREGYAVPAFNIHNLETLQVVAETAAELRAPLIVAGTPGTFSYAGTGNLIAIAADLARSLDHPLAIHLDHHESHADIEAKVSAGIRSVMIDGSHLPFAENVALVQQVTQYCHRYDASVEAELGRLGGQEDDLNVDSQDARFTSPEQAQRFVELTGVDSLAVAIGTAHGLYDHEPELDFERLAAIRQCVNVPLVLHGASGLPAADIRRAIALGVCKVNVATELKMAFSGALKAYLQAHPQASDPRHYLQPAKTAMKEVVRKVIGVCGCEGKL</sequence>
<feature type="binding site" evidence="9">
    <location>
        <position position="220"/>
    </location>
    <ligand>
        <name>dihydroxyacetone phosphate</name>
        <dbReference type="ChEBI" id="CHEBI:57642"/>
    </ligand>
</feature>
<evidence type="ECO:0000256" key="6">
    <source>
        <dbReference type="ARBA" id="ARBA00031246"/>
    </source>
</evidence>
<dbReference type="Pfam" id="PF01116">
    <property type="entry name" value="F_bP_aldolase"/>
    <property type="match status" value="1"/>
</dbReference>
<organism evidence="11 12">
    <name type="scientific">Enterobacter kobei</name>
    <dbReference type="NCBI Taxonomy" id="208224"/>
    <lineage>
        <taxon>Bacteria</taxon>
        <taxon>Pseudomonadati</taxon>
        <taxon>Pseudomonadota</taxon>
        <taxon>Gammaproteobacteria</taxon>
        <taxon>Enterobacterales</taxon>
        <taxon>Enterobacteriaceae</taxon>
        <taxon>Enterobacter</taxon>
        <taxon>Enterobacter cloacae complex</taxon>
    </lineage>
</organism>
<evidence type="ECO:0000256" key="3">
    <source>
        <dbReference type="ARBA" id="ARBA00022723"/>
    </source>
</evidence>
<evidence type="ECO:0000256" key="4">
    <source>
        <dbReference type="ARBA" id="ARBA00022833"/>
    </source>
</evidence>
<dbReference type="PROSITE" id="PS00806">
    <property type="entry name" value="ALDOLASE_CLASS_II_2"/>
    <property type="match status" value="1"/>
</dbReference>
<dbReference type="GO" id="GO:0005829">
    <property type="term" value="C:cytosol"/>
    <property type="evidence" value="ECO:0007669"/>
    <property type="project" value="TreeGrafter"/>
</dbReference>
<dbReference type="GO" id="GO:0008270">
    <property type="term" value="F:zinc ion binding"/>
    <property type="evidence" value="ECO:0007669"/>
    <property type="project" value="InterPro"/>
</dbReference>
<dbReference type="InterPro" id="IPR011288">
    <property type="entry name" value="TagBP_ald_KbaY/GatY"/>
</dbReference>
<keyword evidence="4 10" id="KW-0862">Zinc</keyword>
<feature type="binding site" evidence="10">
    <location>
        <position position="122"/>
    </location>
    <ligand>
        <name>Zn(2+)</name>
        <dbReference type="ChEBI" id="CHEBI:29105"/>
        <label>1</label>
        <note>catalytic</note>
    </ligand>
</feature>
<dbReference type="NCBIfam" id="TIGR01858">
    <property type="entry name" value="tag_bisphos_ald"/>
    <property type="match status" value="1"/>
</dbReference>
<reference evidence="11" key="1">
    <citation type="submission" date="2021-04" db="EMBL/GenBank/DDBJ databases">
        <title>Difference and commonality of drug resistance evolution in various bacteria. and drug sensitivity profiles.</title>
        <authorList>
            <person name="Maeda T."/>
            <person name="Shibai A."/>
            <person name="Kawada K."/>
            <person name="Kotani H."/>
            <person name="Tarusawa Y."/>
            <person name="Tanabe K."/>
            <person name="Furusawa C."/>
        </authorList>
    </citation>
    <scope>NUCLEOTIDE SEQUENCE</scope>
    <source>
        <strain evidence="11">JCM 8580</strain>
    </source>
</reference>
<feature type="binding site" evidence="10">
    <location>
        <position position="143"/>
    </location>
    <ligand>
        <name>Zn(2+)</name>
        <dbReference type="ChEBI" id="CHEBI:29105"/>
        <label>2</label>
    </ligand>
</feature>
<name>A0AA86ITB2_9ENTR</name>